<dbReference type="PANTHER" id="PTHR36510">
    <property type="entry name" value="GLUTAMATE--CYSTEINE LIGASE 2-RELATED"/>
    <property type="match status" value="1"/>
</dbReference>
<dbReference type="PANTHER" id="PTHR36510:SF3">
    <property type="entry name" value="CONSERVED PROTEIN"/>
    <property type="match status" value="1"/>
</dbReference>
<dbReference type="EMBL" id="JACHXP010000008">
    <property type="protein sequence ID" value="MBB3190643.1"/>
    <property type="molecule type" value="Genomic_DNA"/>
</dbReference>
<dbReference type="PIRSF" id="PIRSF012666">
    <property type="entry name" value="UCP012666"/>
    <property type="match status" value="1"/>
</dbReference>
<organism evidence="1 2">
    <name type="scientific">Halomonas cerina</name>
    <dbReference type="NCBI Taxonomy" id="447424"/>
    <lineage>
        <taxon>Bacteria</taxon>
        <taxon>Pseudomonadati</taxon>
        <taxon>Pseudomonadota</taxon>
        <taxon>Gammaproteobacteria</taxon>
        <taxon>Oceanospirillales</taxon>
        <taxon>Halomonadaceae</taxon>
        <taxon>Halomonas</taxon>
    </lineage>
</organism>
<dbReference type="InterPro" id="IPR014746">
    <property type="entry name" value="Gln_synth/guanido_kin_cat_dom"/>
</dbReference>
<keyword evidence="2" id="KW-1185">Reference proteome</keyword>
<dbReference type="InterPro" id="IPR006336">
    <property type="entry name" value="GCS2"/>
</dbReference>
<dbReference type="Gene3D" id="3.30.590.20">
    <property type="match status" value="1"/>
</dbReference>
<dbReference type="InterPro" id="IPR050141">
    <property type="entry name" value="GCL_type2/YbdK_subfam"/>
</dbReference>
<gene>
    <name evidence="1" type="ORF">FHR94_001877</name>
</gene>
<evidence type="ECO:0000313" key="1">
    <source>
        <dbReference type="EMBL" id="MBB3190643.1"/>
    </source>
</evidence>
<dbReference type="SUPFAM" id="SSF55931">
    <property type="entry name" value="Glutamine synthetase/guanido kinase"/>
    <property type="match status" value="1"/>
</dbReference>
<evidence type="ECO:0000313" key="2">
    <source>
        <dbReference type="Proteomes" id="UP000547614"/>
    </source>
</evidence>
<dbReference type="InterPro" id="IPR016602">
    <property type="entry name" value="UCP012666"/>
</dbReference>
<dbReference type="AlphaFoldDB" id="A0A839V4N4"/>
<name>A0A839V4N4_9GAMM</name>
<reference evidence="1 2" key="1">
    <citation type="submission" date="2020-08" db="EMBL/GenBank/DDBJ databases">
        <title>Genomic Encyclopedia of Type Strains, Phase III (KMG-III): the genomes of soil and plant-associated and newly described type strains.</title>
        <authorList>
            <person name="Whitman W."/>
        </authorList>
    </citation>
    <scope>NUCLEOTIDE SEQUENCE [LARGE SCALE GENOMIC DNA]</scope>
    <source>
        <strain evidence="1 2">CECT 7282</strain>
    </source>
</reference>
<dbReference type="Proteomes" id="UP000547614">
    <property type="component" value="Unassembled WGS sequence"/>
</dbReference>
<dbReference type="GO" id="GO:0016879">
    <property type="term" value="F:ligase activity, forming carbon-nitrogen bonds"/>
    <property type="evidence" value="ECO:0007669"/>
    <property type="project" value="UniProtKB-ARBA"/>
</dbReference>
<comment type="caution">
    <text evidence="1">The sequence shown here is derived from an EMBL/GenBank/DDBJ whole genome shotgun (WGS) entry which is preliminary data.</text>
</comment>
<proteinExistence type="predicted"/>
<dbReference type="Pfam" id="PF04107">
    <property type="entry name" value="GCS2"/>
    <property type="match status" value="1"/>
</dbReference>
<accession>A0A839V4N4</accession>
<protein>
    <submittedName>
        <fullName evidence="1">Gamma-glutamyl:cysteine ligase YbdK (ATP-grasp superfamily)</fullName>
    </submittedName>
</protein>
<dbReference type="RefSeq" id="WP_183325427.1">
    <property type="nucleotide sequence ID" value="NZ_JACHXP010000008.1"/>
</dbReference>
<sequence length="496" mass="55829">MGSSVDRDDFTEAEARRFDERLQTSLAMLQTLLRQPGFGSGEPSLGAELETYIADGDGRVLPINRQLMAALQDPQLQLELNRFNIEYNLTPLPLAGSPLQALERQLCQALARLQKAAAAYQGQIIPIGILPTLRRDDLGPRAMTDLPRYRALERALKRLRGEDFDVEIHGVDSVHVSSAHVVLEGANTSFQVHLRVTPTRYAETFNTVQLVTPLVLALAANSPLFLQRRLWDETRIALFPQSVDCRAHGRGRWQQPSRVAFGQGWMRRSAWELFAEAVALHPPLIPRNSDTPPEAWCPGEDAPPLAELRLHMSTIWSWNRAVYDPVDGGHLRVEIRSLPAGPTAQDMVANTALMLGLVLGMRDDVERWVSAIPFRYAEHNFYRAARAGLDACLLWPHRQHHRLVEVPVVELLERLLPYAWSGLRAAGVTDADVGRYLAVIEERLATRTSGARWQRRMLAQFEQRGVQRLEACRLVVQRYCEAVATNQPVAHWSTEV</sequence>
<keyword evidence="1" id="KW-0436">Ligase</keyword>